<organism evidence="3 4">
    <name type="scientific">Exophiala sideris</name>
    <dbReference type="NCBI Taxonomy" id="1016849"/>
    <lineage>
        <taxon>Eukaryota</taxon>
        <taxon>Fungi</taxon>
        <taxon>Dikarya</taxon>
        <taxon>Ascomycota</taxon>
        <taxon>Pezizomycotina</taxon>
        <taxon>Eurotiomycetes</taxon>
        <taxon>Chaetothyriomycetidae</taxon>
        <taxon>Chaetothyriales</taxon>
        <taxon>Herpotrichiellaceae</taxon>
        <taxon>Exophiala</taxon>
    </lineage>
</organism>
<feature type="compositionally biased region" description="Basic and acidic residues" evidence="1">
    <location>
        <begin position="784"/>
        <end position="798"/>
    </location>
</feature>
<feature type="compositionally biased region" description="Basic and acidic residues" evidence="1">
    <location>
        <begin position="819"/>
        <end position="836"/>
    </location>
</feature>
<dbReference type="InterPro" id="IPR026992">
    <property type="entry name" value="DIOX_N"/>
</dbReference>
<dbReference type="EMBL" id="JAVRRF010000005">
    <property type="protein sequence ID" value="KAK5065713.1"/>
    <property type="molecule type" value="Genomic_DNA"/>
</dbReference>
<feature type="compositionally biased region" description="Acidic residues" evidence="1">
    <location>
        <begin position="489"/>
        <end position="507"/>
    </location>
</feature>
<feature type="compositionally biased region" description="Acidic residues" evidence="1">
    <location>
        <begin position="427"/>
        <end position="450"/>
    </location>
</feature>
<feature type="region of interest" description="Disordered" evidence="1">
    <location>
        <begin position="627"/>
        <end position="658"/>
    </location>
</feature>
<evidence type="ECO:0000313" key="4">
    <source>
        <dbReference type="Proteomes" id="UP001345691"/>
    </source>
</evidence>
<feature type="compositionally biased region" description="Low complexity" evidence="1">
    <location>
        <begin position="404"/>
        <end position="418"/>
    </location>
</feature>
<feature type="compositionally biased region" description="Basic and acidic residues" evidence="1">
    <location>
        <begin position="752"/>
        <end position="767"/>
    </location>
</feature>
<feature type="region of interest" description="Disordered" evidence="1">
    <location>
        <begin position="713"/>
        <end position="836"/>
    </location>
</feature>
<accession>A0ABR0JIA9</accession>
<evidence type="ECO:0000313" key="3">
    <source>
        <dbReference type="EMBL" id="KAK5065713.1"/>
    </source>
</evidence>
<reference evidence="3 4" key="1">
    <citation type="submission" date="2023-08" db="EMBL/GenBank/DDBJ databases">
        <title>Black Yeasts Isolated from many extreme environments.</title>
        <authorList>
            <person name="Coleine C."/>
            <person name="Stajich J.E."/>
            <person name="Selbmann L."/>
        </authorList>
    </citation>
    <scope>NUCLEOTIDE SEQUENCE [LARGE SCALE GENOMIC DNA]</scope>
    <source>
        <strain evidence="3 4">CCFEE 6328</strain>
    </source>
</reference>
<evidence type="ECO:0000259" key="2">
    <source>
        <dbReference type="PROSITE" id="PS51471"/>
    </source>
</evidence>
<dbReference type="Proteomes" id="UP001345691">
    <property type="component" value="Unassembled WGS sequence"/>
</dbReference>
<name>A0ABR0JIA9_9EURO</name>
<dbReference type="SUPFAM" id="SSF51197">
    <property type="entry name" value="Clavaminate synthase-like"/>
    <property type="match status" value="1"/>
</dbReference>
<feature type="compositionally biased region" description="Basic and acidic residues" evidence="1">
    <location>
        <begin position="627"/>
        <end position="654"/>
    </location>
</feature>
<dbReference type="PRINTS" id="PR00682">
    <property type="entry name" value="IPNSYNTHASE"/>
</dbReference>
<dbReference type="Pfam" id="PF06991">
    <property type="entry name" value="MFAP1"/>
    <property type="match status" value="1"/>
</dbReference>
<sequence length="836" mass="94800">MGSVDTENIPIVDFSRFDTDLPGLAQEIKKICETWGFLYLKNHGLEQSQVDRMFNISETFFKTTPLEEKASTPWNSVLNAGYDARTGTEKYFAENGATDITSKQDAKEVFVIRKQASYDQPMPPSLRKFNPEIQQFMADTHQKIAVRLLACLGLGLGLTKDQLPQMHKHESPSYTTLRLIYYPALEQGDDAPVRLGSHSDQGVITILFQNQIAGLQVRPPKYTGKIKPDEKWLDAPVIPGAVLINIGETLTFFSGGLMKSTLHKVARSPKPEDVGKDRYSMAYFCHPNQDTLLEVLEGIEGAVKRETPVSCVTGRQVKTVKDWIEHRHSLGVWSGLRPQALFHDKDHRPTGTLCHQLPNMPPPMPSHMMRMTANPAKPVGRYRPGKAVAEQESSDEEESEEEQQPQPQRKPQARAAPSKRPQAPVQEESEDDDEDEDDEGFVTDPEDAEEPSAAAVPQPARTTSTTSRPSPVKQDLTQAGSEEVWKQDESEEQSEEEEEDESSSEEEAPQRKFQRPTFIKKTERKSTPGDAAYQTPDAEVEEQSRRLAQADLLIKDKLERDVLARAQGKKAWDDDDDVLPESLVDDTDGVDPEAEYAAWKVRELKRLKRDREALIAREKEIEEIERRRNLTAEERDKEDKQYLDKQREEREGGRSEAQFLARYHHKGAFFQGDETAEILKRRDVMGARFEDDVTDKSVLPEYMRLRDMTKLGKKGRTRYTDLKGQDTGRFGEEVKRWRGSGGGPSGGAGGDIDTRGLDERFLPDDQRGGGNAGPTGANASAVGQRRERDSYRDGDRGERRKRSYSRSPSRSRSPRRRKRESDYDLDRDRRREVESR</sequence>
<gene>
    <name evidence="3" type="ORF">LTR69_003262</name>
</gene>
<feature type="compositionally biased region" description="Acidic residues" evidence="1">
    <location>
        <begin position="392"/>
        <end position="403"/>
    </location>
</feature>
<dbReference type="PANTHER" id="PTHR15327">
    <property type="entry name" value="MICROFIBRIL-ASSOCIATED PROTEIN"/>
    <property type="match status" value="1"/>
</dbReference>
<dbReference type="Pfam" id="PF03171">
    <property type="entry name" value="2OG-FeII_Oxy"/>
    <property type="match status" value="1"/>
</dbReference>
<feature type="compositionally biased region" description="Low complexity" evidence="1">
    <location>
        <begin position="451"/>
        <end position="471"/>
    </location>
</feature>
<proteinExistence type="predicted"/>
<feature type="compositionally biased region" description="Basic and acidic residues" evidence="1">
    <location>
        <begin position="718"/>
        <end position="736"/>
    </location>
</feature>
<dbReference type="InterPro" id="IPR027443">
    <property type="entry name" value="IPNS-like_sf"/>
</dbReference>
<feature type="region of interest" description="Disordered" evidence="1">
    <location>
        <begin position="566"/>
        <end position="589"/>
    </location>
</feature>
<dbReference type="InterPro" id="IPR009730">
    <property type="entry name" value="MFAP1_C"/>
</dbReference>
<dbReference type="InterPro" id="IPR005123">
    <property type="entry name" value="Oxoglu/Fe-dep_dioxygenase_dom"/>
</dbReference>
<feature type="compositionally biased region" description="Gly residues" evidence="1">
    <location>
        <begin position="739"/>
        <end position="750"/>
    </location>
</feature>
<dbReference type="InterPro" id="IPR033194">
    <property type="entry name" value="MFAP1"/>
</dbReference>
<evidence type="ECO:0000256" key="1">
    <source>
        <dbReference type="SAM" id="MobiDB-lite"/>
    </source>
</evidence>
<feature type="region of interest" description="Disordered" evidence="1">
    <location>
        <begin position="361"/>
        <end position="544"/>
    </location>
</feature>
<dbReference type="Pfam" id="PF14226">
    <property type="entry name" value="DIOX_N"/>
    <property type="match status" value="1"/>
</dbReference>
<feature type="compositionally biased region" description="Acidic residues" evidence="1">
    <location>
        <begin position="573"/>
        <end position="589"/>
    </location>
</feature>
<feature type="domain" description="Fe2OG dioxygenase" evidence="2">
    <location>
        <begin position="173"/>
        <end position="287"/>
    </location>
</feature>
<dbReference type="Gene3D" id="2.60.120.330">
    <property type="entry name" value="B-lactam Antibiotic, Isopenicillin N Synthase, Chain"/>
    <property type="match status" value="1"/>
</dbReference>
<protein>
    <recommendedName>
        <fullName evidence="2">Fe2OG dioxygenase domain-containing protein</fullName>
    </recommendedName>
</protein>
<dbReference type="InterPro" id="IPR044861">
    <property type="entry name" value="IPNS-like_FE2OG_OXY"/>
</dbReference>
<keyword evidence="4" id="KW-1185">Reference proteome</keyword>
<comment type="caution">
    <text evidence="3">The sequence shown here is derived from an EMBL/GenBank/DDBJ whole genome shotgun (WGS) entry which is preliminary data.</text>
</comment>
<dbReference type="PROSITE" id="PS51471">
    <property type="entry name" value="FE2OG_OXY"/>
    <property type="match status" value="1"/>
</dbReference>